<feature type="compositionally biased region" description="Basic and acidic residues" evidence="1">
    <location>
        <begin position="606"/>
        <end position="616"/>
    </location>
</feature>
<dbReference type="AlphaFoldDB" id="A0A9P5CGW2"/>
<protein>
    <submittedName>
        <fullName evidence="2">Uncharacterized protein</fullName>
    </submittedName>
</protein>
<feature type="compositionally biased region" description="Gly residues" evidence="1">
    <location>
        <begin position="556"/>
        <end position="582"/>
    </location>
</feature>
<keyword evidence="3" id="KW-1185">Reference proteome</keyword>
<proteinExistence type="predicted"/>
<accession>A0A9P5CGW2</accession>
<evidence type="ECO:0000256" key="1">
    <source>
        <dbReference type="SAM" id="MobiDB-lite"/>
    </source>
</evidence>
<feature type="compositionally biased region" description="Gly residues" evidence="1">
    <location>
        <begin position="525"/>
        <end position="535"/>
    </location>
</feature>
<evidence type="ECO:0000313" key="3">
    <source>
        <dbReference type="Proteomes" id="UP000801864"/>
    </source>
</evidence>
<gene>
    <name evidence="2" type="ORF">CFAM422_003914</name>
</gene>
<feature type="region of interest" description="Disordered" evidence="1">
    <location>
        <begin position="453"/>
        <end position="622"/>
    </location>
</feature>
<dbReference type="Proteomes" id="UP000801864">
    <property type="component" value="Unassembled WGS sequence"/>
</dbReference>
<feature type="region of interest" description="Disordered" evidence="1">
    <location>
        <begin position="404"/>
        <end position="423"/>
    </location>
</feature>
<feature type="region of interest" description="Disordered" evidence="1">
    <location>
        <begin position="355"/>
        <end position="374"/>
    </location>
</feature>
<comment type="caution">
    <text evidence="2">The sequence shown here is derived from an EMBL/GenBank/DDBJ whole genome shotgun (WGS) entry which is preliminary data.</text>
</comment>
<dbReference type="EMBL" id="QLNT01000006">
    <property type="protein sequence ID" value="KAF3073742.1"/>
    <property type="molecule type" value="Genomic_DNA"/>
</dbReference>
<reference evidence="2 3" key="1">
    <citation type="submission" date="2018-06" db="EMBL/GenBank/DDBJ databases">
        <title>Genome analysis of cellulolytic fungus Trichoderma lentiforme CFAM-422.</title>
        <authorList>
            <person name="Steindorff A.S."/>
            <person name="Formighieri E.F."/>
            <person name="Midorikawa G.E.O."/>
            <person name="Tamietti M.S."/>
            <person name="Ramos E.Z."/>
            <person name="Silva A.S."/>
            <person name="Bon E.P.S."/>
            <person name="Mendes T.D."/>
            <person name="Damaso M.C.T."/>
            <person name="Favaro L.C.L."/>
        </authorList>
    </citation>
    <scope>NUCLEOTIDE SEQUENCE [LARGE SCALE GENOMIC DNA]</scope>
    <source>
        <strain evidence="2 3">CFAM-422</strain>
    </source>
</reference>
<sequence length="810" mass="88650">MATYKQLQRDPGFRELFGKRITTLQNLRDISKDSTFIAIDTEHFPITSGKDRILHQVGLAHIQSLTRDLSQTNDTSRSTSQPTFQDFYTERKIRALTLNINIGKEKREEIVRLKGEGGVPVRRRHRFGREQQVDLENSEEIIIDFTQSCEGKTKLVLMGFEMTAEWTYLSRNFPRAVPFFSAWVDLRDMCKDITSSVGVIPGLVSLLKIVGYHWKDIRPGRGNLSGGIADNAGDDAVATCVLASALLHSENHEKLRFRQECSRIAGTKGYRVPDVRDRFTVSICAEGSLPFMINSGMKLACQFFSYSPQSAGIMSKDVAYLTFRSQDQMDQFIADIHELALPTGEILSVQGYSQATRSIESEDNERKEKQELRRRKRLEGTASDVEDLESLFSSHNLVLCIPKHPTSPQEDIQEPPAATMSSQSLRSIYRARPELAQAGNALRGYFRQFSTTQSQLDEAPADPNAKPTARQRTRAAASEINSLVKNRAPGQGARNPTDSSATPAQPRVIDVRCLPKGGMLRRPGGLRGRGPGGPNAAGAPRAASPTGNRFSAANRGRGGSALGAGRGGRTAGRPGGRPGAGKGRAAKKTEGEGGNKAAGAAGPRGKRQDPFERMDPQEQQFDDAVRFGTRTEFKPSLTKEALTTFVPATPATPEGRLATVMENLSVLGGRADPVGVPQGLQAKNYADEVQDNGARFFADVKAREAAEQYLQERRREKLLAEGKEVPAEQQPIIKDAEEAVKKAILDQAVAGKHETPRFATDPVGISRAWHLRSGTYTQRDVEKFEKKLTTLLGVGAAGKGGKNVKAQAKA</sequence>
<organism evidence="2 3">
    <name type="scientific">Trichoderma lentiforme</name>
    <dbReference type="NCBI Taxonomy" id="1567552"/>
    <lineage>
        <taxon>Eukaryota</taxon>
        <taxon>Fungi</taxon>
        <taxon>Dikarya</taxon>
        <taxon>Ascomycota</taxon>
        <taxon>Pezizomycotina</taxon>
        <taxon>Sordariomycetes</taxon>
        <taxon>Hypocreomycetidae</taxon>
        <taxon>Hypocreales</taxon>
        <taxon>Hypocreaceae</taxon>
        <taxon>Trichoderma</taxon>
    </lineage>
</organism>
<evidence type="ECO:0000313" key="2">
    <source>
        <dbReference type="EMBL" id="KAF3073742.1"/>
    </source>
</evidence>
<feature type="compositionally biased region" description="Low complexity" evidence="1">
    <location>
        <begin position="536"/>
        <end position="555"/>
    </location>
</feature>
<name>A0A9P5CGW2_9HYPO</name>
<feature type="compositionally biased region" description="Polar residues" evidence="1">
    <location>
        <begin position="494"/>
        <end position="503"/>
    </location>
</feature>
<feature type="compositionally biased region" description="Low complexity" evidence="1">
    <location>
        <begin position="514"/>
        <end position="523"/>
    </location>
</feature>